<evidence type="ECO:0000313" key="2">
    <source>
        <dbReference type="Proteomes" id="UP000799755"/>
    </source>
</evidence>
<accession>A0ACB6RFK1</accession>
<gene>
    <name evidence="1" type="ORF">BDR25DRAFT_44835</name>
</gene>
<dbReference type="EMBL" id="MU003493">
    <property type="protein sequence ID" value="KAF2477267.1"/>
    <property type="molecule type" value="Genomic_DNA"/>
</dbReference>
<comment type="caution">
    <text evidence="1">The sequence shown here is derived from an EMBL/GenBank/DDBJ whole genome shotgun (WGS) entry which is preliminary data.</text>
</comment>
<evidence type="ECO:0000313" key="1">
    <source>
        <dbReference type="EMBL" id="KAF2477267.1"/>
    </source>
</evidence>
<proteinExistence type="predicted"/>
<keyword evidence="2" id="KW-1185">Reference proteome</keyword>
<reference evidence="1" key="1">
    <citation type="journal article" date="2020" name="Stud. Mycol.">
        <title>101 Dothideomycetes genomes: a test case for predicting lifestyles and emergence of pathogens.</title>
        <authorList>
            <person name="Haridas S."/>
            <person name="Albert R."/>
            <person name="Binder M."/>
            <person name="Bloem J."/>
            <person name="Labutti K."/>
            <person name="Salamov A."/>
            <person name="Andreopoulos B."/>
            <person name="Baker S."/>
            <person name="Barry K."/>
            <person name="Bills G."/>
            <person name="Bluhm B."/>
            <person name="Cannon C."/>
            <person name="Castanera R."/>
            <person name="Culley D."/>
            <person name="Daum C."/>
            <person name="Ezra D."/>
            <person name="Gonzalez J."/>
            <person name="Henrissat B."/>
            <person name="Kuo A."/>
            <person name="Liang C."/>
            <person name="Lipzen A."/>
            <person name="Lutzoni F."/>
            <person name="Magnuson J."/>
            <person name="Mondo S."/>
            <person name="Nolan M."/>
            <person name="Ohm R."/>
            <person name="Pangilinan J."/>
            <person name="Park H.-J."/>
            <person name="Ramirez L."/>
            <person name="Alfaro M."/>
            <person name="Sun H."/>
            <person name="Tritt A."/>
            <person name="Yoshinaga Y."/>
            <person name="Zwiers L.-H."/>
            <person name="Turgeon B."/>
            <person name="Goodwin S."/>
            <person name="Spatafora J."/>
            <person name="Crous P."/>
            <person name="Grigoriev I."/>
        </authorList>
    </citation>
    <scope>NUCLEOTIDE SEQUENCE</scope>
    <source>
        <strain evidence="1">ATCC 200398</strain>
    </source>
</reference>
<organism evidence="1 2">
    <name type="scientific">Lindgomyces ingoldianus</name>
    <dbReference type="NCBI Taxonomy" id="673940"/>
    <lineage>
        <taxon>Eukaryota</taxon>
        <taxon>Fungi</taxon>
        <taxon>Dikarya</taxon>
        <taxon>Ascomycota</taxon>
        <taxon>Pezizomycotina</taxon>
        <taxon>Dothideomycetes</taxon>
        <taxon>Pleosporomycetidae</taxon>
        <taxon>Pleosporales</taxon>
        <taxon>Lindgomycetaceae</taxon>
        <taxon>Lindgomyces</taxon>
    </lineage>
</organism>
<name>A0ACB6RFK1_9PLEO</name>
<protein>
    <submittedName>
        <fullName evidence="1">DUF171-domain-containing protein</fullName>
    </submittedName>
</protein>
<sequence length="559" mass="61722">MRKGEKYRPESPHEGLSKDVIGSVKKGRSKKTESMVVDVDVDARDESLDTIVQTSDDDGLKPPALKKKRRGKETGDTSDHGAAVVMQADNGGVRASRKGVKDVYAKQKEMHTEIEVESDGVDEDWPAKSRRVKIAPGGVVENKVVELDTSKPSAVFKPKKGRPWTLSIAVPGSFIANVLNFDQKNSLAGRIARAAAVFCVDEIIVFDDDPSTLPSQKLAQKKHRNKSKPEILAEVLPDQEPWDNPDQFLFHLLSYMECPPHLRRRLFPQHANLRGAGSLPSLDMPHHHRPDEWCEYREGVTIQAHEAEELASRHSASVSEYASPARPAKLHKKPPPKKKPAKDQEFSFVDCGLGLPLKLPYTIPPNNRVTLKFSNPDPPPGWPHLTQETVDGLEFDYTLPSVPREEAGYYWGYTARRAESLSAVYTECPFDSGYDFSIGTSERGVPLSSIIPKPHPSSSSPTSSSKSKFNPEESSAHTTSLPSQFQHLLLVFGGVHGLEPAVANDPVLKMKGLTKETANEAFDAWVDLVPGQGSRTIRTEEAVLLGLMGIRGYVERIDI</sequence>
<dbReference type="Proteomes" id="UP000799755">
    <property type="component" value="Unassembled WGS sequence"/>
</dbReference>